<sequence length="615" mass="66375">MALKAGRLSKVFLWILMGLLLIGLAGFGATNLSGTARTVASVGDKDVTVNAYSRAVQQELRALQAERGEAVSFAEARQAGLDTQVLSQLVIARALDWEADRVGISVNDDLVANELSQVSSFQGPDGNFDRQAYSFALDNIGLSEGEFEEDLRNEIARTVLQAGVFAGLNMPDTYADTIISFAGERRDLTYAVLSASDLETGITEPTEEELRAFYDENIADYTRPETKRITYAWVTPEMLLDSVEVPEESLREAYEEQSDRFNMPERRLVERLVYPTEEAAQAAADRVAAGEADFETLVEERGLRLADTDMGEVTRSDLGGAADAVFDAETGNVIGPAPSNLGPALYRVNAELAAVETPFEEAVPMLRDTLVLDRARRTIEAQAESYDNELAGGATLEDLTSSTDMELGEISWTGSSDEDIAAYPAFNEIARTAEPGDYPEILELGDGGVFALRVDGIDEPAPIPFEEVRNAVETGWEQQEVTEALQEQANAHAEAISSGASFEERGLSPATLEGVQRTASRDVLPRGAIAEAFDVAEGAATTASEPGRVAILRADNVIPADMAGDDAEQLRQRLRQQAEGALSEDLFRALAADIQSRAGVTVNSETLNAVNSQLQ</sequence>
<evidence type="ECO:0000256" key="2">
    <source>
        <dbReference type="ARBA" id="ARBA00022475"/>
    </source>
</evidence>
<dbReference type="RefSeq" id="WP_093013296.1">
    <property type="nucleotide sequence ID" value="NZ_FOXV01000009.1"/>
</dbReference>
<keyword evidence="11" id="KW-1185">Reference proteome</keyword>
<dbReference type="InterPro" id="IPR000297">
    <property type="entry name" value="PPIase_PpiC"/>
</dbReference>
<feature type="domain" description="PpiC" evidence="9">
    <location>
        <begin position="245"/>
        <end position="362"/>
    </location>
</feature>
<evidence type="ECO:0000256" key="1">
    <source>
        <dbReference type="ARBA" id="ARBA00004401"/>
    </source>
</evidence>
<dbReference type="AlphaFoldDB" id="A0A1I5ZEY7"/>
<protein>
    <submittedName>
        <fullName evidence="10">Peptidyl-prolyl cis-trans isomerase D</fullName>
    </submittedName>
</protein>
<dbReference type="PANTHER" id="PTHR47529">
    <property type="entry name" value="PEPTIDYL-PROLYL CIS-TRANS ISOMERASE D"/>
    <property type="match status" value="1"/>
</dbReference>
<keyword evidence="10" id="KW-0413">Isomerase</keyword>
<dbReference type="GO" id="GO:0003755">
    <property type="term" value="F:peptidyl-prolyl cis-trans isomerase activity"/>
    <property type="evidence" value="ECO:0007669"/>
    <property type="project" value="InterPro"/>
</dbReference>
<evidence type="ECO:0000256" key="6">
    <source>
        <dbReference type="ARBA" id="ARBA00023186"/>
    </source>
</evidence>
<dbReference type="Proteomes" id="UP000243106">
    <property type="component" value="Unassembled WGS sequence"/>
</dbReference>
<evidence type="ECO:0000256" key="5">
    <source>
        <dbReference type="ARBA" id="ARBA00023136"/>
    </source>
</evidence>
<evidence type="ECO:0000313" key="11">
    <source>
        <dbReference type="Proteomes" id="UP000243106"/>
    </source>
</evidence>
<reference evidence="11" key="1">
    <citation type="submission" date="2016-10" db="EMBL/GenBank/DDBJ databases">
        <authorList>
            <person name="Varghese N."/>
            <person name="Submissions S."/>
        </authorList>
    </citation>
    <scope>NUCLEOTIDE SEQUENCE [LARGE SCALE GENOMIC DNA]</scope>
    <source>
        <strain evidence="11">JCM 10271</strain>
    </source>
</reference>
<evidence type="ECO:0000256" key="3">
    <source>
        <dbReference type="ARBA" id="ARBA00022692"/>
    </source>
</evidence>
<evidence type="ECO:0000313" key="10">
    <source>
        <dbReference type="EMBL" id="SFQ55044.1"/>
    </source>
</evidence>
<comment type="similarity">
    <text evidence="7">Belongs to the PpiD chaperone family.</text>
</comment>
<dbReference type="Pfam" id="PF13145">
    <property type="entry name" value="Rotamase_2"/>
    <property type="match status" value="1"/>
</dbReference>
<organism evidence="10 11">
    <name type="scientific">Roseivivax halotolerans</name>
    <dbReference type="NCBI Taxonomy" id="93684"/>
    <lineage>
        <taxon>Bacteria</taxon>
        <taxon>Pseudomonadati</taxon>
        <taxon>Pseudomonadota</taxon>
        <taxon>Alphaproteobacteria</taxon>
        <taxon>Rhodobacterales</taxon>
        <taxon>Roseobacteraceae</taxon>
        <taxon>Roseivivax</taxon>
    </lineage>
</organism>
<keyword evidence="6" id="KW-0143">Chaperone</keyword>
<keyword evidence="3" id="KW-0812">Transmembrane</keyword>
<comment type="subcellular location">
    <subcellularLocation>
        <location evidence="1">Cell membrane</location>
        <topology evidence="1">Single-pass type II membrane protein</topology>
    </subcellularLocation>
</comment>
<evidence type="ECO:0000256" key="4">
    <source>
        <dbReference type="ARBA" id="ARBA00022989"/>
    </source>
</evidence>
<dbReference type="PANTHER" id="PTHR47529:SF1">
    <property type="entry name" value="PERIPLASMIC CHAPERONE PPID"/>
    <property type="match status" value="1"/>
</dbReference>
<keyword evidence="2" id="KW-1003">Cell membrane</keyword>
<dbReference type="SUPFAM" id="SSF109998">
    <property type="entry name" value="Triger factor/SurA peptide-binding domain-like"/>
    <property type="match status" value="1"/>
</dbReference>
<gene>
    <name evidence="10" type="ORF">SAMN05421853_109132</name>
</gene>
<dbReference type="STRING" id="93684.SAMN05421853_109132"/>
<keyword evidence="4" id="KW-1133">Transmembrane helix</keyword>
<feature type="region of interest" description="Disordered" evidence="8">
    <location>
        <begin position="488"/>
        <end position="514"/>
    </location>
</feature>
<keyword evidence="5" id="KW-0472">Membrane</keyword>
<dbReference type="EMBL" id="FOXV01000009">
    <property type="protein sequence ID" value="SFQ55044.1"/>
    <property type="molecule type" value="Genomic_DNA"/>
</dbReference>
<dbReference type="SUPFAM" id="SSF54534">
    <property type="entry name" value="FKBP-like"/>
    <property type="match status" value="1"/>
</dbReference>
<dbReference type="Pfam" id="PF13624">
    <property type="entry name" value="SurA_N_3"/>
    <property type="match status" value="1"/>
</dbReference>
<evidence type="ECO:0000256" key="8">
    <source>
        <dbReference type="SAM" id="MobiDB-lite"/>
    </source>
</evidence>
<dbReference type="InterPro" id="IPR052029">
    <property type="entry name" value="PpiD_chaperone"/>
</dbReference>
<evidence type="ECO:0000259" key="9">
    <source>
        <dbReference type="Pfam" id="PF13145"/>
    </source>
</evidence>
<dbReference type="GO" id="GO:0005886">
    <property type="term" value="C:plasma membrane"/>
    <property type="evidence" value="ECO:0007669"/>
    <property type="project" value="UniProtKB-SubCell"/>
</dbReference>
<dbReference type="InterPro" id="IPR027304">
    <property type="entry name" value="Trigger_fact/SurA_dom_sf"/>
</dbReference>
<name>A0A1I5ZEY7_9RHOB</name>
<proteinExistence type="inferred from homology"/>
<accession>A0A1I5ZEY7</accession>
<evidence type="ECO:0000256" key="7">
    <source>
        <dbReference type="ARBA" id="ARBA00038408"/>
    </source>
</evidence>
<dbReference type="Gene3D" id="1.10.4030.10">
    <property type="entry name" value="Porin chaperone SurA, peptide-binding domain"/>
    <property type="match status" value="1"/>
</dbReference>